<dbReference type="Proteomes" id="UP001159405">
    <property type="component" value="Unassembled WGS sequence"/>
</dbReference>
<organism evidence="2 3">
    <name type="scientific">Porites lobata</name>
    <dbReference type="NCBI Taxonomy" id="104759"/>
    <lineage>
        <taxon>Eukaryota</taxon>
        <taxon>Metazoa</taxon>
        <taxon>Cnidaria</taxon>
        <taxon>Anthozoa</taxon>
        <taxon>Hexacorallia</taxon>
        <taxon>Scleractinia</taxon>
        <taxon>Fungiina</taxon>
        <taxon>Poritidae</taxon>
        <taxon>Porites</taxon>
    </lineage>
</organism>
<evidence type="ECO:0000259" key="1">
    <source>
        <dbReference type="Pfam" id="PF08378"/>
    </source>
</evidence>
<feature type="domain" description="NERD" evidence="1">
    <location>
        <begin position="113"/>
        <end position="201"/>
    </location>
</feature>
<comment type="caution">
    <text evidence="2">The sequence shown here is derived from an EMBL/GenBank/DDBJ whole genome shotgun (WGS) entry which is preliminary data.</text>
</comment>
<dbReference type="Gene3D" id="3.40.50.300">
    <property type="entry name" value="P-loop containing nucleotide triphosphate hydrolases"/>
    <property type="match status" value="1"/>
</dbReference>
<gene>
    <name evidence="2" type="ORF">PLOB_00004926</name>
</gene>
<accession>A0ABN8QBY4</accession>
<name>A0ABN8QBY4_9CNID</name>
<dbReference type="Pfam" id="PF08378">
    <property type="entry name" value="NERD"/>
    <property type="match status" value="1"/>
</dbReference>
<protein>
    <recommendedName>
        <fullName evidence="1">NERD domain-containing protein</fullName>
    </recommendedName>
</protein>
<reference evidence="2 3" key="1">
    <citation type="submission" date="2022-05" db="EMBL/GenBank/DDBJ databases">
        <authorList>
            <consortium name="Genoscope - CEA"/>
            <person name="William W."/>
        </authorList>
    </citation>
    <scope>NUCLEOTIDE SEQUENCE [LARGE SCALE GENOMIC DNA]</scope>
</reference>
<dbReference type="SUPFAM" id="SSF52540">
    <property type="entry name" value="P-loop containing nucleoside triphosphate hydrolases"/>
    <property type="match status" value="1"/>
</dbReference>
<proteinExistence type="predicted"/>
<sequence>MAEHFVLTKGPAGQYFSDLAKACEDNFARIYPECVNSEDHGTVMCPPVFSFGYVAPTGQASGTTALSKIEQDTLRGDDAELKIFHMLEKFGKSTNQPMFVFTQLKISEFIKTILRLKLPADHAIFNSPLILGKDLEIIDFLIIHRKIGVILVEVKAGLNFSNSVQRKAKSQLQNAEKVIHALLQQDVKHKIAIPVYKVIAMPNVNDRCYESEIFINLRERTVRSVDDFRSWWEKGFPEKKFGHHDKFKVQNLISNFVGQSSEVSADAVITDVCVKIEKQKFLQTSYNKSTRKAASGSKGVEKAEAVLAKQFMFLNPDQLRIWNGPLHQFFNGSSGSGKTILLQFKALECVKNAKNGEKVLAVVPSSLKALFQAFFVEHKIHSGVDVLSPTELRDLEKNEVRFHIFVDELQAFLTEIPDALTLLEKLIQMADHDCYCWIAYDYMQISIRETQDTVEDLLSGAKVHAKAQKASKTFNFYHGPCLSTTVRATFEVYSFVQAFVKKTLMDLLQKMELPRFDHLERETREILTNFVKRYDVSNYLGHRICGPSVIVLHATDSEFITQIIQEEVKMWTNEDSLHHVAVLLTDSVSKEHLSSALARREIPVCDIGDQKNAVALDFASKALSYEWPVVIAISGSPHLSSNYTMFTRAVARLVVITSEDSSEYFPNNDRII</sequence>
<keyword evidence="3" id="KW-1185">Reference proteome</keyword>
<dbReference type="InterPro" id="IPR027417">
    <property type="entry name" value="P-loop_NTPase"/>
</dbReference>
<evidence type="ECO:0000313" key="3">
    <source>
        <dbReference type="Proteomes" id="UP001159405"/>
    </source>
</evidence>
<dbReference type="EMBL" id="CALNXK010000120">
    <property type="protein sequence ID" value="CAH3161534.1"/>
    <property type="molecule type" value="Genomic_DNA"/>
</dbReference>
<dbReference type="InterPro" id="IPR011528">
    <property type="entry name" value="NERD"/>
</dbReference>
<evidence type="ECO:0000313" key="2">
    <source>
        <dbReference type="EMBL" id="CAH3161534.1"/>
    </source>
</evidence>